<dbReference type="AlphaFoldDB" id="A0A4R8QDQ2"/>
<reference evidence="1 2" key="1">
    <citation type="submission" date="2018-11" db="EMBL/GenBank/DDBJ databases">
        <title>Genome sequence and assembly of Colletotrichum spinosum.</title>
        <authorList>
            <person name="Gan P."/>
            <person name="Shirasu K."/>
        </authorList>
    </citation>
    <scope>NUCLEOTIDE SEQUENCE [LARGE SCALE GENOMIC DNA]</scope>
    <source>
        <strain evidence="1 2">CBS 515.97</strain>
    </source>
</reference>
<accession>A0A4R8QDQ2</accession>
<dbReference type="Proteomes" id="UP000295083">
    <property type="component" value="Unassembled WGS sequence"/>
</dbReference>
<evidence type="ECO:0000313" key="2">
    <source>
        <dbReference type="Proteomes" id="UP000295083"/>
    </source>
</evidence>
<evidence type="ECO:0000313" key="1">
    <source>
        <dbReference type="EMBL" id="TDZ35820.1"/>
    </source>
</evidence>
<comment type="caution">
    <text evidence="1">The sequence shown here is derived from an EMBL/GenBank/DDBJ whole genome shotgun (WGS) entry which is preliminary data.</text>
</comment>
<proteinExistence type="predicted"/>
<gene>
    <name evidence="1" type="ORF">C8035_v008475</name>
</gene>
<sequence>MNGAPPLVRAAVHQPYMQGKPHSLEVWLVLSLRKPRHWRTACLSSTDRRQGPSTSSIVC</sequence>
<name>A0A4R8QDQ2_9PEZI</name>
<organism evidence="1 2">
    <name type="scientific">Colletotrichum spinosum</name>
    <dbReference type="NCBI Taxonomy" id="1347390"/>
    <lineage>
        <taxon>Eukaryota</taxon>
        <taxon>Fungi</taxon>
        <taxon>Dikarya</taxon>
        <taxon>Ascomycota</taxon>
        <taxon>Pezizomycotina</taxon>
        <taxon>Sordariomycetes</taxon>
        <taxon>Hypocreomycetidae</taxon>
        <taxon>Glomerellales</taxon>
        <taxon>Glomerellaceae</taxon>
        <taxon>Colletotrichum</taxon>
        <taxon>Colletotrichum orbiculare species complex</taxon>
    </lineage>
</organism>
<protein>
    <submittedName>
        <fullName evidence="1">Uncharacterized protein</fullName>
    </submittedName>
</protein>
<dbReference type="EMBL" id="QAPG01000037">
    <property type="protein sequence ID" value="TDZ35820.1"/>
    <property type="molecule type" value="Genomic_DNA"/>
</dbReference>
<keyword evidence="2" id="KW-1185">Reference proteome</keyword>